<keyword evidence="5 7" id="KW-0560">Oxidoreductase</keyword>
<dbReference type="InterPro" id="IPR013785">
    <property type="entry name" value="Aldolase_TIM"/>
</dbReference>
<dbReference type="GO" id="GO:0010181">
    <property type="term" value="F:FMN binding"/>
    <property type="evidence" value="ECO:0007669"/>
    <property type="project" value="InterPro"/>
</dbReference>
<evidence type="ECO:0000256" key="5">
    <source>
        <dbReference type="ARBA" id="ARBA00023002"/>
    </source>
</evidence>
<keyword evidence="4" id="KW-0521">NADP</keyword>
<dbReference type="GO" id="GO:0050661">
    <property type="term" value="F:NADP binding"/>
    <property type="evidence" value="ECO:0007669"/>
    <property type="project" value="InterPro"/>
</dbReference>
<dbReference type="Gene3D" id="3.20.20.70">
    <property type="entry name" value="Aldolase class I"/>
    <property type="match status" value="1"/>
</dbReference>
<dbReference type="AlphaFoldDB" id="A0A0D8FYZ3"/>
<dbReference type="GO" id="GO:0003959">
    <property type="term" value="F:NADPH dehydrogenase activity"/>
    <property type="evidence" value="ECO:0007669"/>
    <property type="project" value="UniProtKB-EC"/>
</dbReference>
<dbReference type="Proteomes" id="UP000032336">
    <property type="component" value="Unassembled WGS sequence"/>
</dbReference>
<evidence type="ECO:0000256" key="4">
    <source>
        <dbReference type="ARBA" id="ARBA00022857"/>
    </source>
</evidence>
<evidence type="ECO:0000313" key="7">
    <source>
        <dbReference type="EMBL" id="KJE78122.1"/>
    </source>
</evidence>
<dbReference type="OrthoDB" id="3169239at2"/>
<dbReference type="PATRIC" id="fig|1121877.4.peg.122"/>
<gene>
    <name evidence="7" type="primary">namA</name>
    <name evidence="7" type="ORF">FEAC_01140</name>
</gene>
<name>A0A0D8FYZ3_9ACTN</name>
<dbReference type="InterPro" id="IPR044152">
    <property type="entry name" value="YqjM-like"/>
</dbReference>
<dbReference type="InterPro" id="IPR001155">
    <property type="entry name" value="OxRdtase_FMN_N"/>
</dbReference>
<comment type="cofactor">
    <cofactor evidence="1">
        <name>FMN</name>
        <dbReference type="ChEBI" id="CHEBI:58210"/>
    </cofactor>
</comment>
<evidence type="ECO:0000256" key="1">
    <source>
        <dbReference type="ARBA" id="ARBA00001917"/>
    </source>
</evidence>
<keyword evidence="8" id="KW-1185">Reference proteome</keyword>
<sequence length="356" mass="38128">MSSLFSPLHLREITFTNRAWVSSMCQYSATDGVVGDWHLVHLGSFATGGAGLVMVEASAVSPEGRISVYCPGLWNDTQVRAWSRVTNFVHSQNSKVGIQLAHSGRKGSTTAPWDDHLIASAEEGGWTAVAPSAIAFQGYPVPHALSAAEIEDIITSFADAARRAVKAGFDLVEIHAAHGYLLHQFLSPLSNERTDAYGGSFENRIRLLCETTQAVRESIPSGTPLFVRISATDYAPGGWDLEESIELSAALGNLGVDLIDVSSGGNVAGVKIPVGPGYQVAFADEIRSKTNIPTSAVGLIVEPEQAENIIASGKADATMLARAMLRNPRWALNAAEQLGDYIAWPPQFERARTLLD</sequence>
<keyword evidence="2" id="KW-0285">Flavoprotein</keyword>
<protein>
    <submittedName>
        <fullName evidence="7">NADPH dehydrogenase</fullName>
        <ecNumber evidence="7">1.6.99.1</ecNumber>
    </submittedName>
</protein>
<comment type="caution">
    <text evidence="7">The sequence shown here is derived from an EMBL/GenBank/DDBJ whole genome shotgun (WGS) entry which is preliminary data.</text>
</comment>
<dbReference type="PANTHER" id="PTHR43303:SF4">
    <property type="entry name" value="NADPH DEHYDROGENASE C23G7.10C-RELATED"/>
    <property type="match status" value="1"/>
</dbReference>
<dbReference type="STRING" id="1121877.FEAC_01140"/>
<evidence type="ECO:0000256" key="2">
    <source>
        <dbReference type="ARBA" id="ARBA00022630"/>
    </source>
</evidence>
<dbReference type="PANTHER" id="PTHR43303">
    <property type="entry name" value="NADPH DEHYDROGENASE C23G7.10C-RELATED"/>
    <property type="match status" value="1"/>
</dbReference>
<dbReference type="RefSeq" id="WP_035388090.1">
    <property type="nucleotide sequence ID" value="NZ_JQKF01000001.1"/>
</dbReference>
<evidence type="ECO:0000256" key="3">
    <source>
        <dbReference type="ARBA" id="ARBA00022643"/>
    </source>
</evidence>
<evidence type="ECO:0000313" key="8">
    <source>
        <dbReference type="Proteomes" id="UP000032336"/>
    </source>
</evidence>
<organism evidence="7 8">
    <name type="scientific">Ferrimicrobium acidiphilum DSM 19497</name>
    <dbReference type="NCBI Taxonomy" id="1121877"/>
    <lineage>
        <taxon>Bacteria</taxon>
        <taxon>Bacillati</taxon>
        <taxon>Actinomycetota</taxon>
        <taxon>Acidimicrobiia</taxon>
        <taxon>Acidimicrobiales</taxon>
        <taxon>Acidimicrobiaceae</taxon>
        <taxon>Ferrimicrobium</taxon>
    </lineage>
</organism>
<accession>A0A0D8FYZ3</accession>
<dbReference type="EMBL" id="JXUW01000001">
    <property type="protein sequence ID" value="KJE78122.1"/>
    <property type="molecule type" value="Genomic_DNA"/>
</dbReference>
<evidence type="ECO:0000259" key="6">
    <source>
        <dbReference type="Pfam" id="PF00724"/>
    </source>
</evidence>
<feature type="domain" description="NADH:flavin oxidoreductase/NADH oxidase N-terminal" evidence="6">
    <location>
        <begin position="3"/>
        <end position="338"/>
    </location>
</feature>
<dbReference type="CDD" id="cd02932">
    <property type="entry name" value="OYE_YqiM_FMN"/>
    <property type="match status" value="1"/>
</dbReference>
<dbReference type="eggNOG" id="COG1902">
    <property type="taxonomic scope" value="Bacteria"/>
</dbReference>
<dbReference type="GeneID" id="78371471"/>
<dbReference type="EC" id="1.6.99.1" evidence="7"/>
<proteinExistence type="predicted"/>
<keyword evidence="3" id="KW-0288">FMN</keyword>
<reference evidence="7 8" key="1">
    <citation type="submission" date="2015-01" db="EMBL/GenBank/DDBJ databases">
        <title>Draft genome of the acidophilic iron oxidizer Ferrimicrobium acidiphilum strain T23.</title>
        <authorList>
            <person name="Poehlein A."/>
            <person name="Eisen S."/>
            <person name="Schloemann M."/>
            <person name="Johnson B.D."/>
            <person name="Daniel R."/>
            <person name="Muehling M."/>
        </authorList>
    </citation>
    <scope>NUCLEOTIDE SEQUENCE [LARGE SCALE GENOMIC DNA]</scope>
    <source>
        <strain evidence="7 8">T23</strain>
    </source>
</reference>
<dbReference type="Pfam" id="PF00724">
    <property type="entry name" value="Oxidored_FMN"/>
    <property type="match status" value="1"/>
</dbReference>
<dbReference type="SUPFAM" id="SSF51395">
    <property type="entry name" value="FMN-linked oxidoreductases"/>
    <property type="match status" value="1"/>
</dbReference>